<protein>
    <submittedName>
        <fullName evidence="3">Histidine kinase</fullName>
    </submittedName>
</protein>
<keyword evidence="1" id="KW-0812">Transmembrane</keyword>
<evidence type="ECO:0000313" key="3">
    <source>
        <dbReference type="EMBL" id="MEA5141843.1"/>
    </source>
</evidence>
<dbReference type="RefSeq" id="WP_323298996.1">
    <property type="nucleotide sequence ID" value="NZ_JAYFUM010000033.1"/>
</dbReference>
<evidence type="ECO:0000259" key="2">
    <source>
        <dbReference type="Pfam" id="PF06580"/>
    </source>
</evidence>
<feature type="transmembrane region" description="Helical" evidence="1">
    <location>
        <begin position="71"/>
        <end position="94"/>
    </location>
</feature>
<dbReference type="EMBL" id="JAYFUM010000033">
    <property type="protein sequence ID" value="MEA5141843.1"/>
    <property type="molecule type" value="Genomic_DNA"/>
</dbReference>
<keyword evidence="1" id="KW-0472">Membrane</keyword>
<dbReference type="InterPro" id="IPR010559">
    <property type="entry name" value="Sig_transdc_His_kin_internal"/>
</dbReference>
<dbReference type="GO" id="GO:0016301">
    <property type="term" value="F:kinase activity"/>
    <property type="evidence" value="ECO:0007669"/>
    <property type="project" value="UniProtKB-KW"/>
</dbReference>
<feature type="domain" description="Signal transduction histidine kinase internal region" evidence="2">
    <location>
        <begin position="155"/>
        <end position="233"/>
    </location>
</feature>
<dbReference type="InterPro" id="IPR050640">
    <property type="entry name" value="Bact_2-comp_sensor_kinase"/>
</dbReference>
<proteinExistence type="predicted"/>
<feature type="transmembrane region" description="Helical" evidence="1">
    <location>
        <begin position="114"/>
        <end position="135"/>
    </location>
</feature>
<evidence type="ECO:0000256" key="1">
    <source>
        <dbReference type="SAM" id="Phobius"/>
    </source>
</evidence>
<gene>
    <name evidence="3" type="ORF">VB248_21990</name>
</gene>
<dbReference type="PANTHER" id="PTHR34220">
    <property type="entry name" value="SENSOR HISTIDINE KINASE YPDA"/>
    <property type="match status" value="1"/>
</dbReference>
<organism evidence="3 4">
    <name type="scientific">Arcicella rigui</name>
    <dbReference type="NCBI Taxonomy" id="797020"/>
    <lineage>
        <taxon>Bacteria</taxon>
        <taxon>Pseudomonadati</taxon>
        <taxon>Bacteroidota</taxon>
        <taxon>Cytophagia</taxon>
        <taxon>Cytophagales</taxon>
        <taxon>Flectobacillaceae</taxon>
        <taxon>Arcicella</taxon>
    </lineage>
</organism>
<keyword evidence="3" id="KW-0808">Transferase</keyword>
<keyword evidence="3" id="KW-0418">Kinase</keyword>
<feature type="transmembrane region" description="Helical" evidence="1">
    <location>
        <begin position="5"/>
        <end position="24"/>
    </location>
</feature>
<reference evidence="3 4" key="1">
    <citation type="submission" date="2023-12" db="EMBL/GenBank/DDBJ databases">
        <title>Novel species of the genus Arcicella isolated from rivers.</title>
        <authorList>
            <person name="Lu H."/>
        </authorList>
    </citation>
    <scope>NUCLEOTIDE SEQUENCE [LARGE SCALE GENOMIC DNA]</scope>
    <source>
        <strain evidence="3 4">KCTC 23307</strain>
    </source>
</reference>
<comment type="caution">
    <text evidence="3">The sequence shown here is derived from an EMBL/GenBank/DDBJ whole genome shotgun (WGS) entry which is preliminary data.</text>
</comment>
<sequence length="341" mass="40095">MRKPIYHILFWITYTLYFYFSGWITAPEKFGQLHNFIKNILISVIEMIILFYTLVLCIFPKTLPKKKYQLLAVLLISLGILAVLGNAGVVYVFTQLISNNTFNFYRSCTVGLNNLYLSLNFSLAYWFATAFVQNVRKQNEAELRKSSLEQSILEAELSSLKNQINPHFFYNSLNFLYAQALPLSKRLSESVMLLSEMLRYTIKENNLEGKVCLENEIKYIRNYIYIKQLQFSEPLNVYLEFNGNIGYRRILPMTLSIFVENAVKFGELHKIESPIRIVFSTQANHLFLTLSFRLKKGIDSHDVDEDLQEVRRRLYIAYFNKHSLKLNYENNIQKIFLRITL</sequence>
<keyword evidence="1" id="KW-1133">Transmembrane helix</keyword>
<feature type="transmembrane region" description="Helical" evidence="1">
    <location>
        <begin position="36"/>
        <end position="59"/>
    </location>
</feature>
<dbReference type="Proteomes" id="UP001302949">
    <property type="component" value="Unassembled WGS sequence"/>
</dbReference>
<keyword evidence="4" id="KW-1185">Reference proteome</keyword>
<name>A0ABU5QG45_9BACT</name>
<accession>A0ABU5QG45</accession>
<evidence type="ECO:0000313" key="4">
    <source>
        <dbReference type="Proteomes" id="UP001302949"/>
    </source>
</evidence>
<dbReference type="Pfam" id="PF06580">
    <property type="entry name" value="His_kinase"/>
    <property type="match status" value="1"/>
</dbReference>
<dbReference type="PANTHER" id="PTHR34220:SF7">
    <property type="entry name" value="SENSOR HISTIDINE KINASE YPDA"/>
    <property type="match status" value="1"/>
</dbReference>